<sequence length="100" mass="11712">MPKIILLRMASGKSVREADESSRQEEMDILSQLLFSSLYRIVFTSGTICNKWEKQINENYINECKALKIRQRENFTEKTGTCISKISLIRDDRKTRTLHL</sequence>
<gene>
    <name evidence="1" type="ORF">BaRGS_00016894</name>
</gene>
<evidence type="ECO:0000313" key="1">
    <source>
        <dbReference type="EMBL" id="KAK7491875.1"/>
    </source>
</evidence>
<organism evidence="1 2">
    <name type="scientific">Batillaria attramentaria</name>
    <dbReference type="NCBI Taxonomy" id="370345"/>
    <lineage>
        <taxon>Eukaryota</taxon>
        <taxon>Metazoa</taxon>
        <taxon>Spiralia</taxon>
        <taxon>Lophotrochozoa</taxon>
        <taxon>Mollusca</taxon>
        <taxon>Gastropoda</taxon>
        <taxon>Caenogastropoda</taxon>
        <taxon>Sorbeoconcha</taxon>
        <taxon>Cerithioidea</taxon>
        <taxon>Batillariidae</taxon>
        <taxon>Batillaria</taxon>
    </lineage>
</organism>
<name>A0ABD0KYG6_9CAEN</name>
<keyword evidence="2" id="KW-1185">Reference proteome</keyword>
<dbReference type="AlphaFoldDB" id="A0ABD0KYG6"/>
<dbReference type="Proteomes" id="UP001519460">
    <property type="component" value="Unassembled WGS sequence"/>
</dbReference>
<comment type="caution">
    <text evidence="1">The sequence shown here is derived from an EMBL/GenBank/DDBJ whole genome shotgun (WGS) entry which is preliminary data.</text>
</comment>
<reference evidence="1 2" key="1">
    <citation type="journal article" date="2023" name="Sci. Data">
        <title>Genome assembly of the Korean intertidal mud-creeper Batillaria attramentaria.</title>
        <authorList>
            <person name="Patra A.K."/>
            <person name="Ho P.T."/>
            <person name="Jun S."/>
            <person name="Lee S.J."/>
            <person name="Kim Y."/>
            <person name="Won Y.J."/>
        </authorList>
    </citation>
    <scope>NUCLEOTIDE SEQUENCE [LARGE SCALE GENOMIC DNA]</scope>
    <source>
        <strain evidence="1">Wonlab-2016</strain>
    </source>
</reference>
<protein>
    <submittedName>
        <fullName evidence="1">Uncharacterized protein</fullName>
    </submittedName>
</protein>
<proteinExistence type="predicted"/>
<dbReference type="EMBL" id="JACVVK020000109">
    <property type="protein sequence ID" value="KAK7491875.1"/>
    <property type="molecule type" value="Genomic_DNA"/>
</dbReference>
<evidence type="ECO:0000313" key="2">
    <source>
        <dbReference type="Proteomes" id="UP001519460"/>
    </source>
</evidence>
<accession>A0ABD0KYG6</accession>
<feature type="non-terminal residue" evidence="1">
    <location>
        <position position="100"/>
    </location>
</feature>